<dbReference type="Gene3D" id="2.60.40.10">
    <property type="entry name" value="Immunoglobulins"/>
    <property type="match status" value="17"/>
</dbReference>
<evidence type="ECO:0000313" key="3">
    <source>
        <dbReference type="EMBL" id="MDX5978412.1"/>
    </source>
</evidence>
<feature type="domain" description="RapA2 cadherin-like" evidence="2">
    <location>
        <begin position="1471"/>
        <end position="1566"/>
    </location>
</feature>
<feature type="domain" description="RapA2 cadherin-like" evidence="2">
    <location>
        <begin position="2341"/>
        <end position="2430"/>
    </location>
</feature>
<feature type="region of interest" description="Disordered" evidence="1">
    <location>
        <begin position="897"/>
        <end position="936"/>
    </location>
</feature>
<feature type="region of interest" description="Disordered" evidence="1">
    <location>
        <begin position="1482"/>
        <end position="1526"/>
    </location>
</feature>
<evidence type="ECO:0000259" key="2">
    <source>
        <dbReference type="Pfam" id="PF17803"/>
    </source>
</evidence>
<gene>
    <name evidence="3" type="ORF">SIL78_12655</name>
</gene>
<feature type="region of interest" description="Disordered" evidence="1">
    <location>
        <begin position="586"/>
        <end position="606"/>
    </location>
</feature>
<dbReference type="InterPro" id="IPR040853">
    <property type="entry name" value="RapA2_cadherin-like"/>
</dbReference>
<feature type="region of interest" description="Disordered" evidence="1">
    <location>
        <begin position="5943"/>
        <end position="5965"/>
    </location>
</feature>
<evidence type="ECO:0000313" key="4">
    <source>
        <dbReference type="Proteomes" id="UP001276761"/>
    </source>
</evidence>
<feature type="compositionally biased region" description="Polar residues" evidence="1">
    <location>
        <begin position="897"/>
        <end position="927"/>
    </location>
</feature>
<sequence>METIIIEAISGNAWVRDSNGNIRELREGDIVKPGETIITDANASVIVSTSQGMTLQLPSGVELSHSDIVLRGAEPDEDIRFSEAEKALKAEEQLEEQREVQLTAQFDNTPSSQGSSSATIISKDGLTFVMLERIELPLPPLAYAYNYERGDEPLYRLKGWGRTSDSFESRTSALAVSVELEGANDDGVYSQDEIGEDGAVIAQVTLGEGTQVGDTLIVTDKDGNELLNRPVTQDDLDNGVTVEVPVAEGDTDVSVTATVTDPAGNSSSDSDTKPVANDEPPEDNEAPGVSVELIGSGDDGTYSQDDIGEDGTVTAQITLEDGTEVGDTLTVTDKEGNVLFDGEVTQDDLDNGVTVEVPVAEGDTDVSVTATVTDPAGNSSSDDDSKPIEPIDNVPPAVSVELTGSGDDGTYSQDEIGEDGTVTAQVTLGEGTQVGDTLIVTDKDGNELLNRPITQDDLDNGVTVEVPIAEGDTDVSVTATVTDPAGNSNSDDDCKPIDNASPAVSVELIGSGDDGIYSQDEVGNDDTVTAQVTLEDGTEVGDTLTVTDKDGNVLFDGEVTQDDMDNGVTVEVPVEPGDTDVSVTATVTDPAGNSSSDDDTKPVDNASPAVSVELIGSGDDGIYSQDEIGDDGTVTAQVILEEGTQVGDTLVVTDKDGNELFNRPITQDDLDNGITVEVPVEPGDTDVSVTATVTDPAGNASSDDDTKPVDNTSPAVSVELQGAGDDGTYNQDEIGDDGTVTAQVTLEEGTRVGDTLVVTDKNGNVLDEREVTQSGLDNGVTVEVPVAKGDTSVSVTATVTDPIGNTSSDDDTKPVDNTSPVVSVELQGAGDDGTYTQDEIGEDGTVTAQVTLEEGTQVGDTLVVIDKNGNVLDERDVTQSDLDNGVTVEVPVAEGDTSVSVTASVTDPAGNTSSDNDTKPVDNTSPAVSVELTGSGDDGIYSQDEIGEDGTVTAQVTLEEGTQVGDTLVVTDKNGNVLDEREVTQSDLDNGVTVEVPVAEGDTSVSVTATVTDPAGNTASDDDQNPVDWDVSIDVPNNNDATTPDGNINDQVVFESGLADGSAPNTDDTRVESSLTLTALDGLQDNSAVTLSYTDADGNEATLELSRAEVEALGDTPQSLTTQYGELTLNGYSQAADGTITLDYSYELTTAPSENVDDLMDSLTVTATDRDGQSNSDDLNIKIVDDVPTATDDTNAVTEGDDTTSTVETSGNVIGGSDASSGDVEDSQGADGATVTAVTSTNVPAAEATETDGTLVIDGEYGTLTINADGSYTYTLDNTNLTVQGLTDGETLDEVFSYTLTDGDSDADDATLTITVNGSDDGVTVDVPNDNDATTPDGNINDQVVFESGLADGSAPNTDDTRVESSLTLTALDGLQDNSAVTLSYTDADGNEATLELSRAEVEALGDTPQSLTTQYGELTLNGYSQAADGTITLDYSYELTTALSENVDDLMDSLTVTATDRDGQSNSDDLNIKIVDDAPTATDDTNAVTEGDDTTSTVETSGNVIGGSDASSGDVEDSQGADGATVTAVTSTNVPAAEATETDGTLVIDGEYGTLTINADGSYTYTLDNTNLTVQGLTDGETLDEVFSYTLTDGDSDADDATLTITVNGSDDGVIVDVPNDNDATTPDGNINDQVVFESGLADGSAPNTDDTRVESSLTLTALDGLQDNSAVTLSYTDADGNEATLELSRAEVEALGDTPQSLTTQYGELTLNGYSQAADGTITLDYSYELTTAPSENVDDLMDSLTVTATDRDGQSNSDDLNIKIVDDVPTATDDTNAVTEGDDTTSTVETSGNVIGGSDASSGDVEDSQGADGATVTAVTSTNVPAAEATETDGTLVIDGEYGTLTINADGSYTYTLDNTNLTVQGLTDGETLDEVFSYTLTDGDSDADDATLTITVNGSDDGVTVDVPNDNDATTPDGNINDQVVFESGLADGSAPNTDDTRVESNLTLTALDGLQDTGAVTLDYTDANGDPATLTLSKTQVEALASEPQTLTTQYGELTLNGYSQTADGTIALDYSYELTTAPSENVDDLMDSLTVTATDRDGQSNSDDLNIKIVDDVPTATDDINAVTEDTSLVATGNVIGGGSAGDEPDQVGADGATVTGVTSTNVPAAEATETDGTLVIDGEYGTLTINADGSYTYTLDNTNLTVQGLTDGETLDEVFSYTLTDGDSDADDATLTITVNGSDDGVTVDVPNDNDATTPDGNINDQVVFESGLADGSAPNTDDTRVESSLTLTALDGLQDNSAVTLSYTDADGNEATLELSRAEVEALGDTPQSLTTQYGELTLNGYSQAADGTITLDYSYELTTAPSENVDDLMDSLTVTATDRDGQSNSDDLNIKIVDDAPTATDDINAVTEDTSLVATGNVIGGGSAGDEPDQVGADGATVTGVTSTNVPAAEATETDGTLVIDGEYGTLTINADGSYTYTLDNTNLTVQGLTDGETLDEVFSYTLTDGDSDADDATLTITVNGSDDGVTVDVPNDNDATTPDGNINDQVVFESGLADGSAPNTDDTRVESSLTLTALDGLQDTGAVTLDYTDANDDPATLTLSKTQVEALASEPQTLTTQYGELTLNGYSQAADGTITLDYSYELTTAPSENVDDLMDSLTVTATDRDGQSNSDDLNIKIVDDVPTATDDINAVTEDTSLVATGNVIGGGSAGDEPDQVGADGATVTAVTSTNVPAAEATETDGTLVIDGEYGTLTINADGSYTYTLDNTNLTVQGLTDGETLDEVFSYTLTDGDSDADDATLTITVNGSDDGVTVDVPNDNDATTPDGNINDQVVFESGLADGSAPNTDDTRVESNLTLTALDGLQDTSAVTLDYTDANGDPATLTLSKTQVEALASEPQTLTTQYGELTLNGYSQAADGTITLDYSYELTTAPSENVDDLMDSLTVTATDRDGQSNSDDLNIKIVDDAPTATDDINAVTEDTSLVATGNVIGGGSAGDEPDQVGADGATVTGVTSTNVPAAEATETDGTLVIDGEYGTLTINADGSYTYTLDNTNLTVQGLTDGETLDEVFSYTLTDGDSDADDATLTITVNGSDDGVTVDVPNDNDATTPDGNINDQVVFESGLADGSAPNTDDTRVESSLTLTALDGLQDTGAVTLDYTDANDDPATLTLSKTQVEALASEPQTLTTQYGELTLNGYSQAADGTITLDYSYELTTAPSENVDDLMDSLTVTATDRDGQSNSDDLNIKIVDDVPTATDDINAVTEDTSLVATGNVIGGGSAGDEPDQVGADGATVTAVTSTNVPAAEATETDGTLVIDGEYGTLTINADGSYTYTLDNTNLTVQGLTDGETLDEVFSYTLTDGDSDADDATLTITVNGSDDGVTVDVPNDNDATTPDGNINDQVVFESGLADGSAPNTDDTRVESNLTLTALDGLQDTSAVTLDYTDANGDPATLTLSKTQVEALASEPQTLTTQYGELTLNGYSQAADGTITLDYSYELTTAPSENVDDLMDSLTVTATDRDGQSNSDDLNIKIVDDAPTATDDTNAVTEGDDTTSTVETSGNVIGGDDASSGDVEDSQGADGATVTAVTSTNVPAAEATETDGTLVIDGEYGTLTINADGSYTYTLDNTNLTVQGLTDGETLDEVFSYTLTDGDSDADDATLTITVNGSDDGVTVDVPNDNDATTPDGNINDQVVFESGLADGSAPNTDDTRVESNLTLTALDGLQDNGAVTLDYTDENGDPATLTLSKTQVEELATTAQTLTTQYGELTLNGYSQAADGTITLDYSYELTTAPSENVDDLMDSLTVTATDRDGQSNSDDLNIKIVDDVPTATDDINAVTEDTSLVATGNVIGGGSAGDEPDQVGADGATVTAVTSTNVPAAEATETDGTLVIDGEYGTLTINADGSYTYTLDNTNLTVQGLTDGETLDEVFSYTLTDGDSDADDATLTITVNGSDDGVTVDVPNDNDATTPDGNINDQVVFESGLADGSAPNTDDTRVESNLTLTALDGLQDNGAVTLDYTDENGDPATLTLSKTQVEELATTAQTLTTQYGELTLNGYSQAADGTITLDYSYELTTAPSENVDDLMDSLTVTATDRDGQSNSDDLNIKIVDDTPVAFDDVNSVIEGGNASGNVIGGGDASSGDVSDIEGADGATVSAVTSNNVPGNTADETSGTLVIEGEYGTLTLNADGSYTYEADPDSTNADAQDVFTYTVRDGDGDESTATLTIDVADVTGTPTDTSGSVEEAGLADGTDASSDSEIISGASLDLQSGWTVESPQSGITPLGNSWTVNTDGTFDYTLNSDVDHSGAAPTDSFEYTAVDQYGNTVTNTVTINIVDDEPVISVDSSQLGSVEVDESGFSAGEVSATDADFINGVFDIDHGADGEDSTSYRLQVTEGAVSGVTDTATGESVHLFMDGDDVVGRVGNDADGEITFRIELDVDTGAVTLTQTRPLEHPDSSDHDDTITLNDGALQLVATAVDGDGDSVDSDAVDVSGRFTFRDDGPSITMPPSDASVDEANLALGSDPDVPATSVSNSFTVDFGTDGAGDIQFSDGDADSTVSVLEAAGLASNGQALEYVVSNDGHTLTGYRGADRSESGKVFTVDILNPTTATPGYEFTLHGPLDHDGGAEALDINLQHLTVTDGDNDTVETDFTITVVDDDPSVETKVITVDEDSDVGSTENTFNTNADATGTNTGIDGGAPDAEGWVETTYGKAKVNDNGTITYEPNENYSGEDSFTYTTTTDNETKAFTVNVTVNPVADAPELSGGSVDTLEDTLVALNLTAPSPTDTTDQNGATAGDNPELLGPITLSGIPSGAELLDGSGNVLWTSDGSNGGSLTIVLSDGVHIDGATGDLAMTTAQYEALQVNPIAQSHENFTIDLSVTSYEVDDSGNPLSGVDGAESTAQVEVGVQAVTDDVNLTIDGSDAPYTATIEEDSSLDLGNLLGASFEDLDGSEERWLEISDVPEGASVTVNGSTITAGSDGIIVIPATNLGSFGAGESTEIPSSLVLTPPADFSGEINNITVTLKAQDHDNDAGDDNGDVKDDSVTLNIVATPVADQPADISAVGPEDSDIAFLTDLAVSDTDGSESITAIGIDSVPDGWVIQDANGNVVHTGNGTDGFTINSSDVADGSYTGYTITPPAHSSENASLSLQVTVEDTNGTTTVSDDFNVTADIAVTPVAEEVGGDSDGDGQPDLTMNPDHTYGPDVDGIEDEWFALNADGFNPADGWVNQDADGSEQTFALLTPELIEGQGDSAIGSSFKYTDGDNNEIVLTYTGSPIEVPVEYLDSLEFRAAPNQKGEFRIRVEAKTVDTDAEGNTDTAVSGEAFLDGIFIDQPVADLASLSVTSPAEGNEDEAISLGIRPQSGDPNESFRVTISDVPDGAVLTYDGNEVTDDGSGNYVIDDFDSGLPLTITPPTDSNEDFTLTTSVVTVDEYGGATDTLATPVTKTIEVPVKGVADAPDVDTSTPVYIEEDLDDSNASVTLSDIITARSGETSGDGSETLTYRITGLDEQFGVEGATLIRGEGASREWVTTDPSAVTITTPENFSGRVDFSVITIVTEDDGDTLEDGPRDVAFEVTPSPEAKFSIQSSLAEDQLGQLNLRLEPQNGDTNESLSSLWIDVASVTGNQFELYYGSEGSTTLAEAAANGAPGVVEEGGYYKLTDGAWNNIYARGDEHFSGNAGTLEVQYEITDTPNEGYEGDVDDTTVVKNATHEVIIEAVTDVPTVAITGIVNVGVSDAIIDDKDVTADGNDHVEVTVDITQPDTDGSESLKYLLIDNVPAGVNVVGGEFVGQVAGGTGSQWRIEIDPDVAFNGTDTLTQIVEFTMGDGTQVDAIEDHEITITAVTQDNGATSQEESGSDSWTLTGEGDFGDGQDPSEIISWQDANATMTEDTGITLADLVNAEIGDATDGRSAVTISNLPPGAVVNGMQQTTINGEMVWYASTDDSSNQGLQDLLGGITVTPPANWNDSDGPFSFDTTLTTQSPSGEENSATISLEPPVTPVTDTPIVNVSASDAADGEDVDFTIDVSSPADDPDVSLVDGQLVITLDETGMTSGDGAPGVLWYNGEEITQDGEGNYVIDGVSVGDSVTVSYRPGDNTWGSVSLIAEAATQEVGAANEETSTGSSASVVAPPPPEVTASDAVGIEDELVELQGLGVSLPDASQSLEALLLEGVPEGWLVKAGSDADSATLVDNVGGGSWSLLENGEIPAYVALQPPRNWSGNLEGTDALTLTARTSRNGESDTTSTDLKVEVQPVADGITLSPELSFGDEGDKIPLNLSASMRDMDGSETATIELSGLGEHVSFFTDGGDTLLDSLPNASISYDSGSDTYTLSGITPAQINDLYLVQGATDGDQNVTYEAWTTDGSDTSASVSGDFDVNIAAVEPTEGDDTLLYSGSPIDALGGNDTIVMRFKEDLEQDDYANFDNIERFDLTESGSNSLDALRPEDVLEMTDDRNTLSILGDENDTVDLGVGWTEGGNIIEDGVTFRVYNADEDISLKVQSSILVE</sequence>
<feature type="region of interest" description="Disordered" evidence="1">
    <location>
        <begin position="6077"/>
        <end position="6100"/>
    </location>
</feature>
<dbReference type="InterPro" id="IPR010221">
    <property type="entry name" value="VCBS_dom"/>
</dbReference>
<feature type="domain" description="RapA2 cadherin-like" evidence="2">
    <location>
        <begin position="2627"/>
        <end position="2716"/>
    </location>
</feature>
<feature type="compositionally biased region" description="Low complexity" evidence="1">
    <location>
        <begin position="252"/>
        <end position="261"/>
    </location>
</feature>
<reference evidence="3" key="1">
    <citation type="submission" date="2023-11" db="EMBL/GenBank/DDBJ databases">
        <title>MicrobeMod: A computational toolkit for identifying prokaryotic methylation and restriction-modification with nanopore sequencing.</title>
        <authorList>
            <person name="Crits-Christoph A."/>
            <person name="Kang S.C."/>
            <person name="Lee H."/>
            <person name="Ostrov N."/>
        </authorList>
    </citation>
    <scope>NUCLEOTIDE SEQUENCE</scope>
    <source>
        <strain evidence="3">ATCC BAA-953</strain>
    </source>
</reference>
<comment type="caution">
    <text evidence="3">The sequence shown here is derived from an EMBL/GenBank/DDBJ whole genome shotgun (WGS) entry which is preliminary data.</text>
</comment>
<feature type="compositionally biased region" description="Polar residues" evidence="1">
    <location>
        <begin position="5943"/>
        <end position="5955"/>
    </location>
</feature>
<dbReference type="EMBL" id="JAWXXT010000001">
    <property type="protein sequence ID" value="MDX5978412.1"/>
    <property type="molecule type" value="Genomic_DNA"/>
</dbReference>
<dbReference type="Pfam" id="PF17963">
    <property type="entry name" value="Big_9"/>
    <property type="match status" value="2"/>
</dbReference>
<feature type="compositionally biased region" description="Polar residues" evidence="1">
    <location>
        <begin position="1191"/>
        <end position="1212"/>
    </location>
</feature>
<evidence type="ECO:0000256" key="1">
    <source>
        <dbReference type="SAM" id="MobiDB-lite"/>
    </source>
</evidence>
<feature type="region of interest" description="Disordered" evidence="1">
    <location>
        <begin position="692"/>
        <end position="713"/>
    </location>
</feature>
<feature type="compositionally biased region" description="Low complexity" evidence="1">
    <location>
        <begin position="6080"/>
        <end position="6091"/>
    </location>
</feature>
<feature type="domain" description="RapA2 cadherin-like" evidence="2">
    <location>
        <begin position="1763"/>
        <end position="1858"/>
    </location>
</feature>
<dbReference type="InterPro" id="IPR013783">
    <property type="entry name" value="Ig-like_fold"/>
</dbReference>
<feature type="compositionally biased region" description="Polar residues" evidence="1">
    <location>
        <begin position="1775"/>
        <end position="1796"/>
    </location>
</feature>
<accession>A0AAJ2S0D4</accession>
<dbReference type="RefSeq" id="WP_319618793.1">
    <property type="nucleotide sequence ID" value="NZ_JAWXXT010000001.1"/>
</dbReference>
<feature type="compositionally biased region" description="Polar residues" evidence="1">
    <location>
        <begin position="3509"/>
        <end position="3518"/>
    </location>
</feature>
<protein>
    <submittedName>
        <fullName evidence="3">VCBS domain-containing protein</fullName>
    </submittedName>
</protein>
<dbReference type="GeneID" id="303166363"/>
<feature type="domain" description="RapA2 cadherin-like" evidence="2">
    <location>
        <begin position="2055"/>
        <end position="2144"/>
    </location>
</feature>
<feature type="compositionally biased region" description="Low complexity" evidence="1">
    <location>
        <begin position="4640"/>
        <end position="4654"/>
    </location>
</feature>
<feature type="domain" description="RapA2 cadherin-like" evidence="2">
    <location>
        <begin position="3485"/>
        <end position="3580"/>
    </location>
</feature>
<proteinExistence type="predicted"/>
<feature type="domain" description="RapA2 cadherin-like" evidence="2">
    <location>
        <begin position="1179"/>
        <end position="1274"/>
    </location>
</feature>
<feature type="compositionally biased region" description="Polar residues" evidence="1">
    <location>
        <begin position="1495"/>
        <end position="1504"/>
    </location>
</feature>
<feature type="domain" description="RapA2 cadherin-like" evidence="2">
    <location>
        <begin position="3777"/>
        <end position="3866"/>
    </location>
</feature>
<feature type="region of interest" description="Disordered" evidence="1">
    <location>
        <begin position="370"/>
        <end position="415"/>
    </location>
</feature>
<name>A0AAJ2S0D4_9GAMM</name>
<feature type="domain" description="RapA2 cadherin-like" evidence="2">
    <location>
        <begin position="2913"/>
        <end position="3002"/>
    </location>
</feature>
<dbReference type="NCBIfam" id="TIGR01965">
    <property type="entry name" value="VCBS_repeat"/>
    <property type="match status" value="11"/>
</dbReference>
<feature type="region of interest" description="Disordered" evidence="1">
    <location>
        <begin position="4191"/>
        <end position="4214"/>
    </location>
</feature>
<feature type="region of interest" description="Disordered" evidence="1">
    <location>
        <begin position="246"/>
        <end position="304"/>
    </location>
</feature>
<feature type="region of interest" description="Disordered" evidence="1">
    <location>
        <begin position="4634"/>
        <end position="4659"/>
    </location>
</feature>
<feature type="region of interest" description="Disordered" evidence="1">
    <location>
        <begin position="1191"/>
        <end position="1232"/>
    </location>
</feature>
<dbReference type="Pfam" id="PF17803">
    <property type="entry name" value="Cadherin_4"/>
    <property type="match status" value="10"/>
</dbReference>
<feature type="domain" description="RapA2 cadherin-like" evidence="2">
    <location>
        <begin position="3199"/>
        <end position="3288"/>
    </location>
</feature>
<feature type="region of interest" description="Disordered" evidence="1">
    <location>
        <begin position="1775"/>
        <end position="1816"/>
    </location>
</feature>
<feature type="region of interest" description="Disordered" evidence="1">
    <location>
        <begin position="3496"/>
        <end position="3538"/>
    </location>
</feature>
<dbReference type="Proteomes" id="UP001276761">
    <property type="component" value="Unassembled WGS sequence"/>
</dbReference>
<organism evidence="3 4">
    <name type="scientific">Vreelandella alkaliphila</name>
    <dbReference type="NCBI Taxonomy" id="272774"/>
    <lineage>
        <taxon>Bacteria</taxon>
        <taxon>Pseudomonadati</taxon>
        <taxon>Pseudomonadota</taxon>
        <taxon>Gammaproteobacteria</taxon>
        <taxon>Oceanospirillales</taxon>
        <taxon>Halomonadaceae</taxon>
        <taxon>Vreelandella</taxon>
    </lineage>
</organism>